<evidence type="ECO:0000313" key="3">
    <source>
        <dbReference type="EMBL" id="CAA0103817.1"/>
    </source>
</evidence>
<dbReference type="EMBL" id="CACSIO010000002">
    <property type="protein sequence ID" value="CAA0092009.1"/>
    <property type="molecule type" value="Genomic_DNA"/>
</dbReference>
<keyword evidence="5" id="KW-1185">Reference proteome</keyword>
<dbReference type="EMBL" id="CACSII010000012">
    <property type="protein sequence ID" value="CAA0103817.1"/>
    <property type="molecule type" value="Genomic_DNA"/>
</dbReference>
<evidence type="ECO:0000313" key="5">
    <source>
        <dbReference type="Proteomes" id="UP000441399"/>
    </source>
</evidence>
<proteinExistence type="predicted"/>
<sequence length="103" mass="11322">MMEWLVALFVLSGVGFTFFAALGILRMPDAYIRMHSSTKAGTIGLGLIMIGVALNFHDVTVTSRAVAICLFILMTAPVAAHLLGKSLLERNYPMYCAENRRKD</sequence>
<protein>
    <submittedName>
        <fullName evidence="2">Na(+)/H(+) antiporter subunit G</fullName>
    </submittedName>
</protein>
<keyword evidence="1" id="KW-0472">Membrane</keyword>
<name>A0A5S9PIX7_9GAMM</name>
<keyword evidence="1" id="KW-1133">Transmembrane helix</keyword>
<accession>A0A5S9PIX7</accession>
<feature type="transmembrane region" description="Helical" evidence="1">
    <location>
        <begin position="6"/>
        <end position="25"/>
    </location>
</feature>
<dbReference type="InterPro" id="IPR005133">
    <property type="entry name" value="PhaG_MnhG_YufB"/>
</dbReference>
<dbReference type="NCBIfam" id="NF009314">
    <property type="entry name" value="PRK12674.1-2"/>
    <property type="match status" value="1"/>
</dbReference>
<evidence type="ECO:0000313" key="2">
    <source>
        <dbReference type="EMBL" id="CAA0092009.1"/>
    </source>
</evidence>
<organism evidence="2 5">
    <name type="scientific">BD1-7 clade bacterium</name>
    <dbReference type="NCBI Taxonomy" id="2029982"/>
    <lineage>
        <taxon>Bacteria</taxon>
        <taxon>Pseudomonadati</taxon>
        <taxon>Pseudomonadota</taxon>
        <taxon>Gammaproteobacteria</taxon>
        <taxon>Cellvibrionales</taxon>
        <taxon>Spongiibacteraceae</taxon>
        <taxon>BD1-7 clade</taxon>
    </lineage>
</organism>
<dbReference type="Proteomes" id="UP000441399">
    <property type="component" value="Unassembled WGS sequence"/>
</dbReference>
<dbReference type="Pfam" id="PF03334">
    <property type="entry name" value="PhaG_MnhG_YufB"/>
    <property type="match status" value="1"/>
</dbReference>
<feature type="transmembrane region" description="Helical" evidence="1">
    <location>
        <begin position="62"/>
        <end position="84"/>
    </location>
</feature>
<evidence type="ECO:0000313" key="4">
    <source>
        <dbReference type="Proteomes" id="UP000434580"/>
    </source>
</evidence>
<dbReference type="Proteomes" id="UP000434580">
    <property type="component" value="Unassembled WGS sequence"/>
</dbReference>
<evidence type="ECO:0000256" key="1">
    <source>
        <dbReference type="SAM" id="Phobius"/>
    </source>
</evidence>
<dbReference type="PANTHER" id="PTHR34703">
    <property type="entry name" value="ANTIPORTER SUBUNIT MNHG2-RELATED"/>
    <property type="match status" value="1"/>
</dbReference>
<dbReference type="NCBIfam" id="TIGR01300">
    <property type="entry name" value="CPA3_mnhG_phaG"/>
    <property type="match status" value="1"/>
</dbReference>
<keyword evidence="1" id="KW-0812">Transmembrane</keyword>
<dbReference type="AlphaFoldDB" id="A0A5S9PIX7"/>
<dbReference type="PANTHER" id="PTHR34703:SF1">
    <property type="entry name" value="ANTIPORTER SUBUNIT MNHG2-RELATED"/>
    <property type="match status" value="1"/>
</dbReference>
<feature type="transmembrane region" description="Helical" evidence="1">
    <location>
        <begin position="37"/>
        <end position="56"/>
    </location>
</feature>
<dbReference type="GO" id="GO:0015385">
    <property type="term" value="F:sodium:proton antiporter activity"/>
    <property type="evidence" value="ECO:0007669"/>
    <property type="project" value="TreeGrafter"/>
</dbReference>
<reference evidence="4 5" key="1">
    <citation type="submission" date="2019-11" db="EMBL/GenBank/DDBJ databases">
        <authorList>
            <person name="Holert J."/>
        </authorList>
    </citation>
    <scope>NUCLEOTIDE SEQUENCE [LARGE SCALE GENOMIC DNA]</scope>
    <source>
        <strain evidence="3">BC5_2</strain>
        <strain evidence="2">SB11_3</strain>
    </source>
</reference>
<gene>
    <name evidence="2" type="primary">mrpG</name>
    <name evidence="3" type="ORF">DPBNPPHM_00993</name>
    <name evidence="2" type="ORF">OPDIPICF_03750</name>
</gene>